<dbReference type="EMBL" id="QXTF01000001">
    <property type="protein sequence ID" value="RIX32465.1"/>
    <property type="molecule type" value="Genomic_DNA"/>
</dbReference>
<sequence length="83" mass="8846">MAADASLLWADAGTVMMLRGWRMMAGGPGAQREVERMVAEKVEAAFELAGALVSGRIATPEAAARRAVSVYGKRVRANRTRLG</sequence>
<accession>A0A418Q3I2</accession>
<name>A0A418Q3I2_9SPHN</name>
<evidence type="ECO:0000313" key="1">
    <source>
        <dbReference type="EMBL" id="RIX32465.1"/>
    </source>
</evidence>
<gene>
    <name evidence="1" type="ORF">D3M59_05875</name>
</gene>
<reference evidence="1 2" key="1">
    <citation type="submission" date="2018-09" db="EMBL/GenBank/DDBJ databases">
        <title>Sphingomonas sp. DAC4.</title>
        <authorList>
            <person name="Seo T."/>
        </authorList>
    </citation>
    <scope>NUCLEOTIDE SEQUENCE [LARGE SCALE GENOMIC DNA]</scope>
    <source>
        <strain evidence="1 2">DAC4</strain>
    </source>
</reference>
<proteinExistence type="predicted"/>
<evidence type="ECO:0000313" key="2">
    <source>
        <dbReference type="Proteomes" id="UP000285023"/>
    </source>
</evidence>
<comment type="caution">
    <text evidence="1">The sequence shown here is derived from an EMBL/GenBank/DDBJ whole genome shotgun (WGS) entry which is preliminary data.</text>
</comment>
<organism evidence="1 2">
    <name type="scientific">Sphingomonas edaphi</name>
    <dbReference type="NCBI Taxonomy" id="2315689"/>
    <lineage>
        <taxon>Bacteria</taxon>
        <taxon>Pseudomonadati</taxon>
        <taxon>Pseudomonadota</taxon>
        <taxon>Alphaproteobacteria</taxon>
        <taxon>Sphingomonadales</taxon>
        <taxon>Sphingomonadaceae</taxon>
        <taxon>Sphingomonas</taxon>
    </lineage>
</organism>
<dbReference type="Proteomes" id="UP000285023">
    <property type="component" value="Unassembled WGS sequence"/>
</dbReference>
<dbReference type="AlphaFoldDB" id="A0A418Q3I2"/>
<protein>
    <submittedName>
        <fullName evidence="1">Uncharacterized protein</fullName>
    </submittedName>
</protein>
<dbReference type="OrthoDB" id="7432973at2"/>
<keyword evidence="2" id="KW-1185">Reference proteome</keyword>